<dbReference type="Proteomes" id="UP000290289">
    <property type="component" value="Chromosome 6"/>
</dbReference>
<dbReference type="SUPFAM" id="SSF48445">
    <property type="entry name" value="14-3-3 protein"/>
    <property type="match status" value="1"/>
</dbReference>
<feature type="region of interest" description="Disordered" evidence="2">
    <location>
        <begin position="1"/>
        <end position="31"/>
    </location>
</feature>
<dbReference type="PANTHER" id="PTHR18860">
    <property type="entry name" value="14-3-3 PROTEIN"/>
    <property type="match status" value="1"/>
</dbReference>
<dbReference type="AlphaFoldDB" id="A0A498JN59"/>
<feature type="compositionally biased region" description="Low complexity" evidence="2">
    <location>
        <begin position="124"/>
        <end position="138"/>
    </location>
</feature>
<keyword evidence="5" id="KW-1185">Reference proteome</keyword>
<dbReference type="Pfam" id="PF00244">
    <property type="entry name" value="14-3-3"/>
    <property type="match status" value="1"/>
</dbReference>
<reference evidence="4 5" key="1">
    <citation type="submission" date="2018-10" db="EMBL/GenBank/DDBJ databases">
        <title>A high-quality apple genome assembly.</title>
        <authorList>
            <person name="Hu J."/>
        </authorList>
    </citation>
    <scope>NUCLEOTIDE SEQUENCE [LARGE SCALE GENOMIC DNA]</scope>
    <source>
        <strain evidence="5">cv. HFTH1</strain>
        <tissue evidence="4">Young leaf</tissue>
    </source>
</reference>
<name>A0A498JN59_MALDO</name>
<dbReference type="STRING" id="3750.A0A498JN59"/>
<evidence type="ECO:0000313" key="5">
    <source>
        <dbReference type="Proteomes" id="UP000290289"/>
    </source>
</evidence>
<dbReference type="SMART" id="SM00101">
    <property type="entry name" value="14_3_3"/>
    <property type="match status" value="1"/>
</dbReference>
<sequence length="322" mass="34661">MAHLFRDVSSLGQSKRGITAPTTTTATALPAKPLSIPTKSISTMGTDLSSPLGQLSAQLSNSDLRLTTHEIYVAACCISTGNALTFTPSSADSSTQHANSPNDSPALQRSLTSTAASKMKKASGLKSPGSGSKKSPGSAGSGVGSGLGKPRWAMMVGFLLLSSPAPMASIVLENLSREQYVYLAKLAEQVERYEEMVSFMEKLVVDSIAAGTELTVEEHNLLSVAYKNVIGSLHAAWRIISSIEQKEECRRNEDHVALVKQYRSKVETELSAIYVGILELLRSHLVPSATTGESKVFYLKMKDDYHRYLARFKSGDERKTAA</sequence>
<dbReference type="InterPro" id="IPR000308">
    <property type="entry name" value="14-3-3"/>
</dbReference>
<dbReference type="EMBL" id="RDQH01000332">
    <property type="protein sequence ID" value="RXH96980.1"/>
    <property type="molecule type" value="Genomic_DNA"/>
</dbReference>
<comment type="similarity">
    <text evidence="1">Belongs to the 14-3-3 family.</text>
</comment>
<evidence type="ECO:0000313" key="4">
    <source>
        <dbReference type="EMBL" id="RXH96980.1"/>
    </source>
</evidence>
<feature type="domain" description="14-3-3" evidence="3">
    <location>
        <begin position="177"/>
        <end position="322"/>
    </location>
</feature>
<dbReference type="PRINTS" id="PR00305">
    <property type="entry name" value="1433ZETA"/>
</dbReference>
<feature type="compositionally biased region" description="Polar residues" evidence="2">
    <location>
        <begin position="88"/>
        <end position="116"/>
    </location>
</feature>
<evidence type="ECO:0000259" key="3">
    <source>
        <dbReference type="SMART" id="SM00101"/>
    </source>
</evidence>
<dbReference type="InterPro" id="IPR023410">
    <property type="entry name" value="14-3-3_domain"/>
</dbReference>
<gene>
    <name evidence="4" type="ORF">DVH24_035648</name>
</gene>
<comment type="caution">
    <text evidence="4">The sequence shown here is derived from an EMBL/GenBank/DDBJ whole genome shotgun (WGS) entry which is preliminary data.</text>
</comment>
<feature type="region of interest" description="Disordered" evidence="2">
    <location>
        <begin position="88"/>
        <end position="145"/>
    </location>
</feature>
<evidence type="ECO:0000256" key="2">
    <source>
        <dbReference type="SAM" id="MobiDB-lite"/>
    </source>
</evidence>
<evidence type="ECO:0000256" key="1">
    <source>
        <dbReference type="ARBA" id="ARBA00006141"/>
    </source>
</evidence>
<accession>A0A498JN59</accession>
<dbReference type="InterPro" id="IPR036815">
    <property type="entry name" value="14-3-3_dom_sf"/>
</dbReference>
<organism evidence="4 5">
    <name type="scientific">Malus domestica</name>
    <name type="common">Apple</name>
    <name type="synonym">Pyrus malus</name>
    <dbReference type="NCBI Taxonomy" id="3750"/>
    <lineage>
        <taxon>Eukaryota</taxon>
        <taxon>Viridiplantae</taxon>
        <taxon>Streptophyta</taxon>
        <taxon>Embryophyta</taxon>
        <taxon>Tracheophyta</taxon>
        <taxon>Spermatophyta</taxon>
        <taxon>Magnoliopsida</taxon>
        <taxon>eudicotyledons</taxon>
        <taxon>Gunneridae</taxon>
        <taxon>Pentapetalae</taxon>
        <taxon>rosids</taxon>
        <taxon>fabids</taxon>
        <taxon>Rosales</taxon>
        <taxon>Rosaceae</taxon>
        <taxon>Amygdaloideae</taxon>
        <taxon>Maleae</taxon>
        <taxon>Malus</taxon>
    </lineage>
</organism>
<feature type="compositionally biased region" description="Low complexity" evidence="2">
    <location>
        <begin position="19"/>
        <end position="31"/>
    </location>
</feature>
<dbReference type="Gene3D" id="1.20.190.20">
    <property type="entry name" value="14-3-3 domain"/>
    <property type="match status" value="1"/>
</dbReference>
<protein>
    <recommendedName>
        <fullName evidence="3">14-3-3 domain-containing protein</fullName>
    </recommendedName>
</protein>
<proteinExistence type="inferred from homology"/>